<gene>
    <name evidence="2" type="ORF">EJC51_26800</name>
</gene>
<feature type="signal peptide" evidence="1">
    <location>
        <begin position="1"/>
        <end position="28"/>
    </location>
</feature>
<reference evidence="2 3" key="1">
    <citation type="submission" date="2018-12" db="EMBL/GenBank/DDBJ databases">
        <authorList>
            <person name="Li K."/>
        </authorList>
    </citation>
    <scope>NUCLEOTIDE SEQUENCE [LARGE SCALE GENOMIC DNA]</scope>
    <source>
        <strain evidence="3">CR22</strain>
    </source>
</reference>
<name>A0A3S9I4R9_9ACTN</name>
<dbReference type="KEGG" id="saqu:EJC51_26800"/>
<dbReference type="AlphaFoldDB" id="A0A3S9I4R9"/>
<dbReference type="RefSeq" id="WP_126273426.1">
    <property type="nucleotide sequence ID" value="NZ_CP034463.1"/>
</dbReference>
<organism evidence="2 3">
    <name type="scientific">Streptomyces aquilus</name>
    <dbReference type="NCBI Taxonomy" id="2548456"/>
    <lineage>
        <taxon>Bacteria</taxon>
        <taxon>Bacillati</taxon>
        <taxon>Actinomycetota</taxon>
        <taxon>Actinomycetes</taxon>
        <taxon>Kitasatosporales</taxon>
        <taxon>Streptomycetaceae</taxon>
        <taxon>Streptomyces</taxon>
    </lineage>
</organism>
<accession>A0A3S9I4R9</accession>
<evidence type="ECO:0000256" key="1">
    <source>
        <dbReference type="SAM" id="SignalP"/>
    </source>
</evidence>
<keyword evidence="3" id="KW-1185">Reference proteome</keyword>
<evidence type="ECO:0000313" key="2">
    <source>
        <dbReference type="EMBL" id="AZP19360.1"/>
    </source>
</evidence>
<evidence type="ECO:0000313" key="3">
    <source>
        <dbReference type="Proteomes" id="UP000280197"/>
    </source>
</evidence>
<proteinExistence type="predicted"/>
<protein>
    <recommendedName>
        <fullName evidence="4">Spore-associated protein A</fullName>
    </recommendedName>
</protein>
<feature type="chain" id="PRO_5018984923" description="Spore-associated protein A" evidence="1">
    <location>
        <begin position="29"/>
        <end position="145"/>
    </location>
</feature>
<sequence length="145" mass="15135">MRRTLATTAALALSFTGLSMATAPGAFAAPEAAAEYGCPGTLIDTYNTPATGEVWAQLRLYYSSANGGTNCAVLLAKKYYGTTHYMEVGINISGSSNNKLDYGAYKYYAGPVSVTSTNGHCIDLSGAEDNGGVWAGRSLNRVHCG</sequence>
<dbReference type="EMBL" id="CP034463">
    <property type="protein sequence ID" value="AZP19360.1"/>
    <property type="molecule type" value="Genomic_DNA"/>
</dbReference>
<evidence type="ECO:0008006" key="4">
    <source>
        <dbReference type="Google" id="ProtNLM"/>
    </source>
</evidence>
<keyword evidence="1" id="KW-0732">Signal</keyword>
<dbReference type="Proteomes" id="UP000280197">
    <property type="component" value="Chromosome"/>
</dbReference>